<dbReference type="EMBL" id="JEME01000036">
    <property type="protein sequence ID" value="KYG11370.1"/>
    <property type="molecule type" value="Genomic_DNA"/>
</dbReference>
<protein>
    <recommendedName>
        <fullName evidence="1">ATPase AAA-type core domain-containing protein</fullName>
    </recommendedName>
</protein>
<dbReference type="AlphaFoldDB" id="A0A150U373"/>
<proteinExistence type="predicted"/>
<gene>
    <name evidence="2" type="ORF">BE21_57645</name>
</gene>
<evidence type="ECO:0000259" key="1">
    <source>
        <dbReference type="Pfam" id="PF13304"/>
    </source>
</evidence>
<dbReference type="InterPro" id="IPR051396">
    <property type="entry name" value="Bact_Antivir_Def_Nuclease"/>
</dbReference>
<reference evidence="2 3" key="1">
    <citation type="submission" date="2014-02" db="EMBL/GenBank/DDBJ databases">
        <title>The small core and large imbalanced accessory genome model reveals a collaborative survival strategy of Sorangium cellulosum strains in nature.</title>
        <authorList>
            <person name="Han K."/>
            <person name="Peng R."/>
            <person name="Blom J."/>
            <person name="Li Y.-Z."/>
        </authorList>
    </citation>
    <scope>NUCLEOTIDE SEQUENCE [LARGE SCALE GENOMIC DNA]</scope>
    <source>
        <strain evidence="2 3">So0007-03</strain>
    </source>
</reference>
<dbReference type="PANTHER" id="PTHR43581:SF4">
    <property type="entry name" value="ATP_GTP PHOSPHATASE"/>
    <property type="match status" value="1"/>
</dbReference>
<dbReference type="InterPro" id="IPR027417">
    <property type="entry name" value="P-loop_NTPase"/>
</dbReference>
<evidence type="ECO:0000313" key="2">
    <source>
        <dbReference type="EMBL" id="KYG11370.1"/>
    </source>
</evidence>
<dbReference type="Gene3D" id="3.40.50.300">
    <property type="entry name" value="P-loop containing nucleotide triphosphate hydrolases"/>
    <property type="match status" value="1"/>
</dbReference>
<name>A0A150U373_SORCE</name>
<accession>A0A150U373</accession>
<dbReference type="PANTHER" id="PTHR43581">
    <property type="entry name" value="ATP/GTP PHOSPHATASE"/>
    <property type="match status" value="1"/>
</dbReference>
<dbReference type="Proteomes" id="UP000075502">
    <property type="component" value="Unassembled WGS sequence"/>
</dbReference>
<evidence type="ECO:0000313" key="3">
    <source>
        <dbReference type="Proteomes" id="UP000075502"/>
    </source>
</evidence>
<dbReference type="GO" id="GO:0005524">
    <property type="term" value="F:ATP binding"/>
    <property type="evidence" value="ECO:0007669"/>
    <property type="project" value="InterPro"/>
</dbReference>
<dbReference type="Pfam" id="PF13304">
    <property type="entry name" value="AAA_21"/>
    <property type="match status" value="2"/>
</dbReference>
<feature type="domain" description="ATPase AAA-type core" evidence="1">
    <location>
        <begin position="25"/>
        <end position="58"/>
    </location>
</feature>
<sequence length="447" mass="49372">MTIASFWAKGYRSLRDVRVDDLGPFNIFYGPNGSGKSNLLEALRTLFRLADVIAETGALSGVENALRALDAGVLNRRDVCAHDPSRFILLGARLVAAQDEALVPVGLLPAPELVMEVTVDWTLDREPSLSLSAFRSGDEDLRGLLSSLPSSERDSEQFRRRIQLRRLLLGLSTRAYALVSANRQPHHEETASPPEEEDVIAWHLRAGRLKSALLAAQLSPSHEVRRKLVAFRALLAGEPLYRPPFAPVQDPHTGEIDLRELLPEPNPEGRDVSIDLAGLGIAQIYSILAGAMLLGARAVGIEEPEAHLHAPTSGRALRQLLVRLVEEQHIDQLFIATHSNLFDLDPTGYYDVSLQDGCTVVERADLSRIDREHLYEPGPAKHALEHLLRYAPEDEVVFRRPDGAGVTAREMLRLLQEDDAVALHFLQDVHGAAVRMVKVQAKKRQAG</sequence>
<comment type="caution">
    <text evidence="2">The sequence shown here is derived from an EMBL/GenBank/DDBJ whole genome shotgun (WGS) entry which is preliminary data.</text>
</comment>
<organism evidence="2 3">
    <name type="scientific">Sorangium cellulosum</name>
    <name type="common">Polyangium cellulosum</name>
    <dbReference type="NCBI Taxonomy" id="56"/>
    <lineage>
        <taxon>Bacteria</taxon>
        <taxon>Pseudomonadati</taxon>
        <taxon>Myxococcota</taxon>
        <taxon>Polyangia</taxon>
        <taxon>Polyangiales</taxon>
        <taxon>Polyangiaceae</taxon>
        <taxon>Sorangium</taxon>
    </lineage>
</organism>
<dbReference type="InterPro" id="IPR003959">
    <property type="entry name" value="ATPase_AAA_core"/>
</dbReference>
<feature type="domain" description="ATPase AAA-type core" evidence="1">
    <location>
        <begin position="264"/>
        <end position="344"/>
    </location>
</feature>
<dbReference type="GO" id="GO:0016887">
    <property type="term" value="F:ATP hydrolysis activity"/>
    <property type="evidence" value="ECO:0007669"/>
    <property type="project" value="InterPro"/>
</dbReference>
<dbReference type="SUPFAM" id="SSF52540">
    <property type="entry name" value="P-loop containing nucleoside triphosphate hydrolases"/>
    <property type="match status" value="1"/>
</dbReference>